<comment type="caution">
    <text evidence="2">The sequence shown here is derived from an EMBL/GenBank/DDBJ whole genome shotgun (WGS) entry which is preliminary data.</text>
</comment>
<name>A0A832M3B9_9CYAN</name>
<accession>A0A832M3B9</accession>
<proteinExistence type="predicted"/>
<organism evidence="2">
    <name type="scientific">Oscillatoriales cyanobacterium SpSt-402</name>
    <dbReference type="NCBI Taxonomy" id="2282168"/>
    <lineage>
        <taxon>Bacteria</taxon>
        <taxon>Bacillati</taxon>
        <taxon>Cyanobacteriota</taxon>
        <taxon>Cyanophyceae</taxon>
        <taxon>Oscillatoriophycideae</taxon>
        <taxon>Oscillatoriales</taxon>
    </lineage>
</organism>
<gene>
    <name evidence="2" type="ORF">ENR47_11745</name>
</gene>
<dbReference type="AlphaFoldDB" id="A0A832M3B9"/>
<feature type="compositionally biased region" description="Polar residues" evidence="1">
    <location>
        <begin position="112"/>
        <end position="129"/>
    </location>
</feature>
<feature type="compositionally biased region" description="Low complexity" evidence="1">
    <location>
        <begin position="133"/>
        <end position="170"/>
    </location>
</feature>
<sequence length="200" mass="21052">MAAVTTKRPKASAVKQASIKDTNAFLQSLPEKPKEELSLREAIDQMRDSVRGALAKGYTYQELAAMLTEKGIKISAFTLKNYVPSGRRRSMKDQPVKTGTRRGRKAKADVATSPSSSTQAAKAESSVTSRVGAKNSTKVATNTATTTPAKTTRGSGKATAAKTKAGSEATVKQPTPKQPRSTAAKTAKAPATRSRKKAGA</sequence>
<evidence type="ECO:0000256" key="1">
    <source>
        <dbReference type="SAM" id="MobiDB-lite"/>
    </source>
</evidence>
<reference evidence="2" key="1">
    <citation type="journal article" date="2020" name="mSystems">
        <title>Genome- and Community-Level Interaction Insights into Carbon Utilization and Element Cycling Functions of Hydrothermarchaeota in Hydrothermal Sediment.</title>
        <authorList>
            <person name="Zhou Z."/>
            <person name="Liu Y."/>
            <person name="Xu W."/>
            <person name="Pan J."/>
            <person name="Luo Z.H."/>
            <person name="Li M."/>
        </authorList>
    </citation>
    <scope>NUCLEOTIDE SEQUENCE [LARGE SCALE GENOMIC DNA]</scope>
    <source>
        <strain evidence="2">SpSt-402</strain>
    </source>
</reference>
<feature type="compositionally biased region" description="Low complexity" evidence="1">
    <location>
        <begin position="179"/>
        <end position="192"/>
    </location>
</feature>
<protein>
    <recommendedName>
        <fullName evidence="3">Mobilization protein MobC</fullName>
    </recommendedName>
</protein>
<evidence type="ECO:0008006" key="3">
    <source>
        <dbReference type="Google" id="ProtNLM"/>
    </source>
</evidence>
<feature type="region of interest" description="Disordered" evidence="1">
    <location>
        <begin position="82"/>
        <end position="200"/>
    </location>
</feature>
<evidence type="ECO:0000313" key="2">
    <source>
        <dbReference type="EMBL" id="HGW94938.1"/>
    </source>
</evidence>
<dbReference type="EMBL" id="DSRD01000732">
    <property type="protein sequence ID" value="HGW94938.1"/>
    <property type="molecule type" value="Genomic_DNA"/>
</dbReference>